<keyword evidence="5" id="KW-1185">Reference proteome</keyword>
<dbReference type="PANTHER" id="PTHR36089:SF1">
    <property type="entry name" value="CHITIN SYNTHASE 3 COMPLEX PROTEIN CSI2-RELATED"/>
    <property type="match status" value="1"/>
</dbReference>
<feature type="compositionally biased region" description="Pro residues" evidence="1">
    <location>
        <begin position="311"/>
        <end position="320"/>
    </location>
</feature>
<evidence type="ECO:0000256" key="2">
    <source>
        <dbReference type="SAM" id="Phobius"/>
    </source>
</evidence>
<proteinExistence type="predicted"/>
<keyword evidence="2" id="KW-1133">Transmembrane helix</keyword>
<comment type="caution">
    <text evidence="4">The sequence shown here is derived from an EMBL/GenBank/DDBJ whole genome shotgun (WGS) entry which is preliminary data.</text>
</comment>
<feature type="region of interest" description="Disordered" evidence="1">
    <location>
        <begin position="224"/>
        <end position="255"/>
    </location>
</feature>
<dbReference type="InterPro" id="IPR051009">
    <property type="entry name" value="PRM"/>
</dbReference>
<feature type="region of interest" description="Disordered" evidence="1">
    <location>
        <begin position="33"/>
        <end position="117"/>
    </location>
</feature>
<protein>
    <submittedName>
        <fullName evidence="4">Uncharacterized protein</fullName>
    </submittedName>
</protein>
<feature type="compositionally biased region" description="Polar residues" evidence="1">
    <location>
        <begin position="372"/>
        <end position="381"/>
    </location>
</feature>
<reference evidence="4 5" key="1">
    <citation type="journal article" date="2021" name="Nat. Commun.">
        <title>Genetic determinants of endophytism in the Arabidopsis root mycobiome.</title>
        <authorList>
            <person name="Mesny F."/>
            <person name="Miyauchi S."/>
            <person name="Thiergart T."/>
            <person name="Pickel B."/>
            <person name="Atanasova L."/>
            <person name="Karlsson M."/>
            <person name="Huettel B."/>
            <person name="Barry K.W."/>
            <person name="Haridas S."/>
            <person name="Chen C."/>
            <person name="Bauer D."/>
            <person name="Andreopoulos W."/>
            <person name="Pangilinan J."/>
            <person name="LaButti K."/>
            <person name="Riley R."/>
            <person name="Lipzen A."/>
            <person name="Clum A."/>
            <person name="Drula E."/>
            <person name="Henrissat B."/>
            <person name="Kohler A."/>
            <person name="Grigoriev I.V."/>
            <person name="Martin F.M."/>
            <person name="Hacquard S."/>
        </authorList>
    </citation>
    <scope>NUCLEOTIDE SEQUENCE [LARGE SCALE GENOMIC DNA]</scope>
    <source>
        <strain evidence="4 5">MPI-SDFR-AT-0080</strain>
    </source>
</reference>
<evidence type="ECO:0000256" key="1">
    <source>
        <dbReference type="SAM" id="MobiDB-lite"/>
    </source>
</evidence>
<feature type="compositionally biased region" description="Low complexity" evidence="1">
    <location>
        <begin position="341"/>
        <end position="353"/>
    </location>
</feature>
<evidence type="ECO:0000313" key="5">
    <source>
        <dbReference type="Proteomes" id="UP000774617"/>
    </source>
</evidence>
<gene>
    <name evidence="4" type="ORF">B0J12DRAFT_236665</name>
</gene>
<feature type="chain" id="PRO_5046771955" evidence="3">
    <location>
        <begin position="21"/>
        <end position="423"/>
    </location>
</feature>
<feature type="transmembrane region" description="Helical" evidence="2">
    <location>
        <begin position="153"/>
        <end position="173"/>
    </location>
</feature>
<keyword evidence="3" id="KW-0732">Signal</keyword>
<sequence length="423" mass="43372">MRALLYALLLLLALVTLTSAQDDATTTAAATAGNNDATTTNTAEATTTTAATTASETTASEESSATSESASNTESATRSESAASTTAAATTSDDASSTTSSASSTRSSATTTLGNTASSRSALPTLAGAGIPTVIVPDLSRAPFMQKSSYPEGTVFICVGAILGFFGFCLLAWRAMIAYSLHRSVKKAALAQSMSDSKTMRGPGSTYGPGGGVYNAVGHGSTLSLDHLKSPNGPKSPLEKTRLAPSQSSLFFSPTADNPNRVSHYSLSGNRSSTYLPAGYYAAGNSTLSPTANNFGNPRTRSMYSQNYGGPSPPESPSLPPNSRDGPTHVPHSPLGDRHPSGSYYPRPPGSRGNDSSAGARSSVAGTVAGGHSTSTLNLNAPPQGRTPSAYLEDLFENGTDLPGPGPDHYTPRRGRRESGSRI</sequence>
<organism evidence="4 5">
    <name type="scientific">Macrophomina phaseolina</name>
    <dbReference type="NCBI Taxonomy" id="35725"/>
    <lineage>
        <taxon>Eukaryota</taxon>
        <taxon>Fungi</taxon>
        <taxon>Dikarya</taxon>
        <taxon>Ascomycota</taxon>
        <taxon>Pezizomycotina</taxon>
        <taxon>Dothideomycetes</taxon>
        <taxon>Dothideomycetes incertae sedis</taxon>
        <taxon>Botryosphaeriales</taxon>
        <taxon>Botryosphaeriaceae</taxon>
        <taxon>Macrophomina</taxon>
    </lineage>
</organism>
<feature type="compositionally biased region" description="Polar residues" evidence="1">
    <location>
        <begin position="244"/>
        <end position="255"/>
    </location>
</feature>
<dbReference type="EMBL" id="JAGTJR010000003">
    <property type="protein sequence ID" value="KAH7062396.1"/>
    <property type="molecule type" value="Genomic_DNA"/>
</dbReference>
<keyword evidence="2" id="KW-0812">Transmembrane</keyword>
<feature type="compositionally biased region" description="Polar residues" evidence="1">
    <location>
        <begin position="286"/>
        <end position="309"/>
    </location>
</feature>
<name>A0ABQ8GQE3_9PEZI</name>
<accession>A0ABQ8GQE3</accession>
<feature type="region of interest" description="Disordered" evidence="1">
    <location>
        <begin position="286"/>
        <end position="423"/>
    </location>
</feature>
<feature type="signal peptide" evidence="3">
    <location>
        <begin position="1"/>
        <end position="20"/>
    </location>
</feature>
<dbReference type="Proteomes" id="UP000774617">
    <property type="component" value="Unassembled WGS sequence"/>
</dbReference>
<dbReference type="PANTHER" id="PTHR36089">
    <property type="entry name" value="CHITIN SYNTHASE 3 COMPLEX PROTEIN CSI2-RELATED"/>
    <property type="match status" value="1"/>
</dbReference>
<feature type="compositionally biased region" description="Low complexity" evidence="1">
    <location>
        <begin position="33"/>
        <end position="112"/>
    </location>
</feature>
<evidence type="ECO:0000313" key="4">
    <source>
        <dbReference type="EMBL" id="KAH7062396.1"/>
    </source>
</evidence>
<evidence type="ECO:0000256" key="3">
    <source>
        <dbReference type="SAM" id="SignalP"/>
    </source>
</evidence>
<keyword evidence="2" id="KW-0472">Membrane</keyword>